<dbReference type="Gene3D" id="3.30.420.300">
    <property type="entry name" value="2-keto-3-deoxy-galactonokinase, substrate binding domain"/>
    <property type="match status" value="1"/>
</dbReference>
<evidence type="ECO:0000313" key="1">
    <source>
        <dbReference type="EMBL" id="RKR03393.1"/>
    </source>
</evidence>
<protein>
    <submittedName>
        <fullName evidence="1">2-keto-3-deoxygalactonate kinase</fullName>
    </submittedName>
</protein>
<dbReference type="Pfam" id="PF05035">
    <property type="entry name" value="DGOK"/>
    <property type="match status" value="1"/>
</dbReference>
<dbReference type="GO" id="GO:0008671">
    <property type="term" value="F:2-dehydro-3-deoxygalactonokinase activity"/>
    <property type="evidence" value="ECO:0007669"/>
    <property type="project" value="InterPro"/>
</dbReference>
<dbReference type="EMBL" id="RBIN01000005">
    <property type="protein sequence ID" value="RKR03393.1"/>
    <property type="molecule type" value="Genomic_DNA"/>
</dbReference>
<gene>
    <name evidence="1" type="ORF">C7446_1918</name>
</gene>
<accession>A0A420WWD1</accession>
<dbReference type="Gene3D" id="3.30.420.310">
    <property type="entry name" value="2-keto-3-deoxy-galactonokinase, C-terminal domain"/>
    <property type="match status" value="1"/>
</dbReference>
<organism evidence="1 2">
    <name type="scientific">Kushneria sinocarnis</name>
    <dbReference type="NCBI Taxonomy" id="595502"/>
    <lineage>
        <taxon>Bacteria</taxon>
        <taxon>Pseudomonadati</taxon>
        <taxon>Pseudomonadota</taxon>
        <taxon>Gammaproteobacteria</taxon>
        <taxon>Oceanospirillales</taxon>
        <taxon>Halomonadaceae</taxon>
        <taxon>Kushneria</taxon>
    </lineage>
</organism>
<dbReference type="Proteomes" id="UP000281975">
    <property type="component" value="Unassembled WGS sequence"/>
</dbReference>
<comment type="caution">
    <text evidence="1">The sequence shown here is derived from an EMBL/GenBank/DDBJ whole genome shotgun (WGS) entry which is preliminary data.</text>
</comment>
<dbReference type="RefSeq" id="WP_121172868.1">
    <property type="nucleotide sequence ID" value="NZ_RBIN01000005.1"/>
</dbReference>
<evidence type="ECO:0000313" key="2">
    <source>
        <dbReference type="Proteomes" id="UP000281975"/>
    </source>
</evidence>
<sequence length="317" mass="34100">MSRQPRLIAADWGTSSLRAWLLDDQGDILESRAEPWGIQQLPDGDFAGAWRRIAGGWRTQYPALPALACGMIGSRGGWREVPYVDCPAAPEQLAEGLVEFDTGTGPLTLVPGIMQHSNGATATLPNVMRGEETQVLGALERQPALRDEALLVMPGTHCKWVTVRDGRITDFTTHMTGELFAVLREHSILGRPAREVATEASEAAFGDGLDVARQCGAAGISGALFSVRSRVLAGELAVEHSLEYLSGLLIGEELRSVLVGRDSCPPLMLIGDDSLCRRYRLALARFGIDDVQPMADAGIAGLWRIAHTAGLVSDRGH</sequence>
<dbReference type="InterPro" id="IPR042257">
    <property type="entry name" value="DGOK_C"/>
</dbReference>
<dbReference type="OrthoDB" id="256574at2"/>
<dbReference type="AlphaFoldDB" id="A0A420WWD1"/>
<reference evidence="1 2" key="1">
    <citation type="submission" date="2018-10" db="EMBL/GenBank/DDBJ databases">
        <title>Genomic Encyclopedia of Type Strains, Phase IV (KMG-IV): sequencing the most valuable type-strain genomes for metagenomic binning, comparative biology and taxonomic classification.</title>
        <authorList>
            <person name="Goeker M."/>
        </authorList>
    </citation>
    <scope>NUCLEOTIDE SEQUENCE [LARGE SCALE GENOMIC DNA]</scope>
    <source>
        <strain evidence="1 2">DSM 23229</strain>
    </source>
</reference>
<dbReference type="InterPro" id="IPR007729">
    <property type="entry name" value="DGOK"/>
</dbReference>
<dbReference type="InterPro" id="IPR042258">
    <property type="entry name" value="DGOK_N"/>
</dbReference>
<dbReference type="GO" id="GO:0034194">
    <property type="term" value="P:D-galactonate catabolic process"/>
    <property type="evidence" value="ECO:0007669"/>
    <property type="project" value="InterPro"/>
</dbReference>
<proteinExistence type="predicted"/>
<keyword evidence="2" id="KW-1185">Reference proteome</keyword>
<dbReference type="CDD" id="cd24012">
    <property type="entry name" value="ASKHA_NBD_KDGal-kinase"/>
    <property type="match status" value="1"/>
</dbReference>
<keyword evidence="1" id="KW-0808">Transferase</keyword>
<name>A0A420WWD1_9GAMM</name>
<keyword evidence="1" id="KW-0418">Kinase</keyword>